<dbReference type="InterPro" id="IPR017946">
    <property type="entry name" value="PLC-like_Pdiesterase_TIM-brl"/>
</dbReference>
<evidence type="ECO:0000256" key="1">
    <source>
        <dbReference type="ARBA" id="ARBA00007277"/>
    </source>
</evidence>
<proteinExistence type="inferred from homology"/>
<evidence type="ECO:0000256" key="4">
    <source>
        <dbReference type="ARBA" id="ARBA00022798"/>
    </source>
</evidence>
<keyword evidence="5 8" id="KW-0378">Hydrolase</keyword>
<organism evidence="8 9">
    <name type="scientific">Aeromicrobium panaciterrae</name>
    <dbReference type="NCBI Taxonomy" id="363861"/>
    <lineage>
        <taxon>Bacteria</taxon>
        <taxon>Bacillati</taxon>
        <taxon>Actinomycetota</taxon>
        <taxon>Actinomycetes</taxon>
        <taxon>Propionibacteriales</taxon>
        <taxon>Nocardioidaceae</taxon>
        <taxon>Aeromicrobium</taxon>
    </lineage>
</organism>
<dbReference type="Proteomes" id="UP001257739">
    <property type="component" value="Unassembled WGS sequence"/>
</dbReference>
<comment type="similarity">
    <text evidence="1">Belongs to the glycerophosphoryl diester phosphodiesterase family.</text>
</comment>
<dbReference type="PANTHER" id="PTHR43620">
    <property type="entry name" value="GLYCEROPHOSPHORYL DIESTER PHOSPHODIESTERASE"/>
    <property type="match status" value="1"/>
</dbReference>
<reference evidence="8 9" key="1">
    <citation type="submission" date="2023-07" db="EMBL/GenBank/DDBJ databases">
        <title>Sorghum-associated microbial communities from plants grown in Nebraska, USA.</title>
        <authorList>
            <person name="Schachtman D."/>
        </authorList>
    </citation>
    <scope>NUCLEOTIDE SEQUENCE [LARGE SCALE GENOMIC DNA]</scope>
    <source>
        <strain evidence="8 9">BE248</strain>
    </source>
</reference>
<protein>
    <recommendedName>
        <fullName evidence="2">glycerophosphodiester phosphodiesterase</fullName>
        <ecNumber evidence="2">3.1.4.46</ecNumber>
    </recommendedName>
</protein>
<dbReference type="GO" id="GO:0008889">
    <property type="term" value="F:glycerophosphodiester phosphodiesterase activity"/>
    <property type="evidence" value="ECO:0007669"/>
    <property type="project" value="UniProtKB-EC"/>
</dbReference>
<evidence type="ECO:0000256" key="3">
    <source>
        <dbReference type="ARBA" id="ARBA00022729"/>
    </source>
</evidence>
<dbReference type="InterPro" id="IPR030395">
    <property type="entry name" value="GP_PDE_dom"/>
</dbReference>
<dbReference type="CDD" id="cd08602">
    <property type="entry name" value="GDPD_ScGlpQ1_like"/>
    <property type="match status" value="1"/>
</dbReference>
<keyword evidence="3" id="KW-0732">Signal</keyword>
<dbReference type="EC" id="3.1.4.46" evidence="2"/>
<keyword evidence="4" id="KW-0319">Glycerol metabolism</keyword>
<name>A0ABU1URD9_9ACTN</name>
<dbReference type="SUPFAM" id="SSF51695">
    <property type="entry name" value="PLC-like phosphodiesterases"/>
    <property type="match status" value="1"/>
</dbReference>
<evidence type="ECO:0000256" key="2">
    <source>
        <dbReference type="ARBA" id="ARBA00012247"/>
    </source>
</evidence>
<keyword evidence="9" id="KW-1185">Reference proteome</keyword>
<feature type="domain" description="GP-PDE" evidence="7">
    <location>
        <begin position="4"/>
        <end position="322"/>
    </location>
</feature>
<gene>
    <name evidence="8" type="ORF">J2X11_002534</name>
</gene>
<evidence type="ECO:0000259" key="7">
    <source>
        <dbReference type="PROSITE" id="PS51704"/>
    </source>
</evidence>
<dbReference type="Gene3D" id="3.20.20.190">
    <property type="entry name" value="Phosphatidylinositol (PI) phosphodiesterase"/>
    <property type="match status" value="1"/>
</dbReference>
<sequence>MKVPLVIAHRGVPGHRLEHTRPSYLLAIEQGADFIEPDVVSTSDHILVVRHENEIDGTTDVAERPEFADRKATKVVDGVSHTGWFTEDFTLAELKTLRCKERIPDLRPKNVALAGTEEILTLDEVLDIAEDAGGEAPVGVYIETKHPSYFEALGISLNDLLIETLERRGFNDPDSTIVIQSFESANLRALRPRTPAMLVQLMSVEGQPADFTVAGDARTYDDLRSDEGLAFVAEYADAIGPYKELVVAPDSGPTRLVERAHAAGLDVHIWTMRNENTFLPPAFRMGTEKLAHGDARGELLQFFDAGVDGVFSDFTSTAVQARSQWLQSH</sequence>
<evidence type="ECO:0000256" key="5">
    <source>
        <dbReference type="ARBA" id="ARBA00022801"/>
    </source>
</evidence>
<dbReference type="RefSeq" id="WP_309971682.1">
    <property type="nucleotide sequence ID" value="NZ_JAVDWH010000001.1"/>
</dbReference>
<dbReference type="Pfam" id="PF03009">
    <property type="entry name" value="GDPD"/>
    <property type="match status" value="1"/>
</dbReference>
<comment type="caution">
    <text evidence="8">The sequence shown here is derived from an EMBL/GenBank/DDBJ whole genome shotgun (WGS) entry which is preliminary data.</text>
</comment>
<dbReference type="PROSITE" id="PS51704">
    <property type="entry name" value="GP_PDE"/>
    <property type="match status" value="1"/>
</dbReference>
<evidence type="ECO:0000313" key="9">
    <source>
        <dbReference type="Proteomes" id="UP001257739"/>
    </source>
</evidence>
<accession>A0ABU1URD9</accession>
<dbReference type="EMBL" id="JAVDWH010000001">
    <property type="protein sequence ID" value="MDR7087695.1"/>
    <property type="molecule type" value="Genomic_DNA"/>
</dbReference>
<comment type="catalytic activity">
    <reaction evidence="6">
        <text>a sn-glycero-3-phosphodiester + H2O = an alcohol + sn-glycerol 3-phosphate + H(+)</text>
        <dbReference type="Rhea" id="RHEA:12969"/>
        <dbReference type="ChEBI" id="CHEBI:15377"/>
        <dbReference type="ChEBI" id="CHEBI:15378"/>
        <dbReference type="ChEBI" id="CHEBI:30879"/>
        <dbReference type="ChEBI" id="CHEBI:57597"/>
        <dbReference type="ChEBI" id="CHEBI:83408"/>
        <dbReference type="EC" id="3.1.4.46"/>
    </reaction>
</comment>
<evidence type="ECO:0000256" key="6">
    <source>
        <dbReference type="ARBA" id="ARBA00047512"/>
    </source>
</evidence>
<evidence type="ECO:0000313" key="8">
    <source>
        <dbReference type="EMBL" id="MDR7087695.1"/>
    </source>
</evidence>
<dbReference type="PANTHER" id="PTHR43620:SF7">
    <property type="entry name" value="GLYCEROPHOSPHODIESTER PHOSPHODIESTERASE GDPD5-RELATED"/>
    <property type="match status" value="1"/>
</dbReference>